<reference evidence="3" key="1">
    <citation type="submission" date="2020-05" db="EMBL/GenBank/DDBJ databases">
        <authorList>
            <person name="Chiriac C."/>
            <person name="Salcher M."/>
            <person name="Ghai R."/>
            <person name="Kavagutti S V."/>
        </authorList>
    </citation>
    <scope>NUCLEOTIDE SEQUENCE</scope>
</reference>
<dbReference type="InterPro" id="IPR055342">
    <property type="entry name" value="MreC_beta-barrel_core"/>
</dbReference>
<evidence type="ECO:0000256" key="1">
    <source>
        <dbReference type="SAM" id="MobiDB-lite"/>
    </source>
</evidence>
<evidence type="ECO:0000259" key="2">
    <source>
        <dbReference type="Pfam" id="PF04085"/>
    </source>
</evidence>
<feature type="compositionally biased region" description="Low complexity" evidence="1">
    <location>
        <begin position="188"/>
        <end position="234"/>
    </location>
</feature>
<dbReference type="PANTHER" id="PTHR34138">
    <property type="entry name" value="CELL SHAPE-DETERMINING PROTEIN MREC"/>
    <property type="match status" value="1"/>
</dbReference>
<sequence length="351" mass="36839">MPIYSVSRRRAIVLLVLSSVLLLTIDLRGNPVIDGARSLFASVLSPFETAGRVVSTPLRNAWNGATSYHDLERENERLHDEIARQRGDQLTARAIVSEYQELLTLNGLTAQYPTVTARVVGASPGNFSQTVEIDRGSNDGILVGMVVVNNAGLVGKITTVYDNRSVVMLANDSEYAIEAKVSAGGELVSPSAGTSTSLSTTTTLNTSTTTTAVGSPQVGPTANTTTTNTTTTTVPATTTTTTAASRPSGVTTTTIRVDQQDTGAFEGRGKGRLPAMRFVAESAIRVGSVVSTTGGSKSLAPPDIIIGEVINIVRRAGSAGPLLEIRLAANLTQLNFVQVVRYRPPSEVPPG</sequence>
<dbReference type="InterPro" id="IPR042177">
    <property type="entry name" value="Cell/Rod_1"/>
</dbReference>
<accession>A0A6J6NCB5</accession>
<dbReference type="AlphaFoldDB" id="A0A6J6NCB5"/>
<feature type="region of interest" description="Disordered" evidence="1">
    <location>
        <begin position="186"/>
        <end position="234"/>
    </location>
</feature>
<dbReference type="Gene3D" id="2.40.10.340">
    <property type="entry name" value="Rod shape-determining protein MreC, domain 1"/>
    <property type="match status" value="1"/>
</dbReference>
<protein>
    <submittedName>
        <fullName evidence="3">Unannotated protein</fullName>
    </submittedName>
</protein>
<dbReference type="PANTHER" id="PTHR34138:SF1">
    <property type="entry name" value="CELL SHAPE-DETERMINING PROTEIN MREC"/>
    <property type="match status" value="1"/>
</dbReference>
<organism evidence="3">
    <name type="scientific">freshwater metagenome</name>
    <dbReference type="NCBI Taxonomy" id="449393"/>
    <lineage>
        <taxon>unclassified sequences</taxon>
        <taxon>metagenomes</taxon>
        <taxon>ecological metagenomes</taxon>
    </lineage>
</organism>
<dbReference type="InterPro" id="IPR007221">
    <property type="entry name" value="MreC"/>
</dbReference>
<name>A0A6J6NCB5_9ZZZZ</name>
<evidence type="ECO:0000313" key="3">
    <source>
        <dbReference type="EMBL" id="CAB4683776.1"/>
    </source>
</evidence>
<dbReference type="Pfam" id="PF04085">
    <property type="entry name" value="MreC"/>
    <property type="match status" value="2"/>
</dbReference>
<dbReference type="PIRSF" id="PIRSF038471">
    <property type="entry name" value="MreC"/>
    <property type="match status" value="1"/>
</dbReference>
<feature type="domain" description="Rod shape-determining protein MreC beta-barrel core" evidence="2">
    <location>
        <begin position="255"/>
        <end position="340"/>
    </location>
</feature>
<feature type="domain" description="Rod shape-determining protein MreC beta-barrel core" evidence="2">
    <location>
        <begin position="119"/>
        <end position="186"/>
    </location>
</feature>
<proteinExistence type="predicted"/>
<gene>
    <name evidence="3" type="ORF">UFOPK2366_00372</name>
</gene>
<dbReference type="EMBL" id="CAEZXM010000047">
    <property type="protein sequence ID" value="CAB4683776.1"/>
    <property type="molecule type" value="Genomic_DNA"/>
</dbReference>
<dbReference type="GO" id="GO:0005886">
    <property type="term" value="C:plasma membrane"/>
    <property type="evidence" value="ECO:0007669"/>
    <property type="project" value="TreeGrafter"/>
</dbReference>
<dbReference type="GO" id="GO:0008360">
    <property type="term" value="P:regulation of cell shape"/>
    <property type="evidence" value="ECO:0007669"/>
    <property type="project" value="InterPro"/>
</dbReference>